<evidence type="ECO:0000313" key="4">
    <source>
        <dbReference type="Proteomes" id="UP000800200"/>
    </source>
</evidence>
<name>A0A6A6E2U5_9PEZI</name>
<keyword evidence="1" id="KW-0472">Membrane</keyword>
<dbReference type="AlphaFoldDB" id="A0A6A6E2U5"/>
<dbReference type="Proteomes" id="UP000800200">
    <property type="component" value="Unassembled WGS sequence"/>
</dbReference>
<protein>
    <recommendedName>
        <fullName evidence="2">DUF6594 domain-containing protein</fullName>
    </recommendedName>
</protein>
<dbReference type="EMBL" id="ML994636">
    <property type="protein sequence ID" value="KAF2184808.1"/>
    <property type="molecule type" value="Genomic_DNA"/>
</dbReference>
<organism evidence="3 4">
    <name type="scientific">Zopfia rhizophila CBS 207.26</name>
    <dbReference type="NCBI Taxonomy" id="1314779"/>
    <lineage>
        <taxon>Eukaryota</taxon>
        <taxon>Fungi</taxon>
        <taxon>Dikarya</taxon>
        <taxon>Ascomycota</taxon>
        <taxon>Pezizomycotina</taxon>
        <taxon>Dothideomycetes</taxon>
        <taxon>Dothideomycetes incertae sedis</taxon>
        <taxon>Zopfiaceae</taxon>
        <taxon>Zopfia</taxon>
    </lineage>
</organism>
<feature type="transmembrane region" description="Helical" evidence="1">
    <location>
        <begin position="235"/>
        <end position="256"/>
    </location>
</feature>
<keyword evidence="1" id="KW-0812">Transmembrane</keyword>
<dbReference type="Pfam" id="PF20237">
    <property type="entry name" value="DUF6594"/>
    <property type="match status" value="1"/>
</dbReference>
<feature type="domain" description="DUF6594" evidence="2">
    <location>
        <begin position="21"/>
        <end position="275"/>
    </location>
</feature>
<keyword evidence="1" id="KW-1133">Transmembrane helix</keyword>
<reference evidence="3" key="1">
    <citation type="journal article" date="2020" name="Stud. Mycol.">
        <title>101 Dothideomycetes genomes: a test case for predicting lifestyles and emergence of pathogens.</title>
        <authorList>
            <person name="Haridas S."/>
            <person name="Albert R."/>
            <person name="Binder M."/>
            <person name="Bloem J."/>
            <person name="Labutti K."/>
            <person name="Salamov A."/>
            <person name="Andreopoulos B."/>
            <person name="Baker S."/>
            <person name="Barry K."/>
            <person name="Bills G."/>
            <person name="Bluhm B."/>
            <person name="Cannon C."/>
            <person name="Castanera R."/>
            <person name="Culley D."/>
            <person name="Daum C."/>
            <person name="Ezra D."/>
            <person name="Gonzalez J."/>
            <person name="Henrissat B."/>
            <person name="Kuo A."/>
            <person name="Liang C."/>
            <person name="Lipzen A."/>
            <person name="Lutzoni F."/>
            <person name="Magnuson J."/>
            <person name="Mondo S."/>
            <person name="Nolan M."/>
            <person name="Ohm R."/>
            <person name="Pangilinan J."/>
            <person name="Park H.-J."/>
            <person name="Ramirez L."/>
            <person name="Alfaro M."/>
            <person name="Sun H."/>
            <person name="Tritt A."/>
            <person name="Yoshinaga Y."/>
            <person name="Zwiers L.-H."/>
            <person name="Turgeon B."/>
            <person name="Goodwin S."/>
            <person name="Spatafora J."/>
            <person name="Crous P."/>
            <person name="Grigoriev I."/>
        </authorList>
    </citation>
    <scope>NUCLEOTIDE SEQUENCE</scope>
    <source>
        <strain evidence="3">CBS 207.26</strain>
    </source>
</reference>
<dbReference type="PANTHER" id="PTHR34502:SF5">
    <property type="entry name" value="DUF6594 DOMAIN-CONTAINING PROTEIN"/>
    <property type="match status" value="1"/>
</dbReference>
<evidence type="ECO:0000313" key="3">
    <source>
        <dbReference type="EMBL" id="KAF2184808.1"/>
    </source>
</evidence>
<gene>
    <name evidence="3" type="ORF">K469DRAFT_708576</name>
</gene>
<dbReference type="PANTHER" id="PTHR34502">
    <property type="entry name" value="DUF6594 DOMAIN-CONTAINING PROTEIN-RELATED"/>
    <property type="match status" value="1"/>
</dbReference>
<evidence type="ECO:0000259" key="2">
    <source>
        <dbReference type="Pfam" id="PF20237"/>
    </source>
</evidence>
<evidence type="ECO:0000256" key="1">
    <source>
        <dbReference type="SAM" id="Phobius"/>
    </source>
</evidence>
<accession>A0A6A6E2U5</accession>
<feature type="transmembrane region" description="Helical" evidence="1">
    <location>
        <begin position="263"/>
        <end position="280"/>
    </location>
</feature>
<feature type="transmembrane region" description="Helical" evidence="1">
    <location>
        <begin position="208"/>
        <end position="229"/>
    </location>
</feature>
<dbReference type="OrthoDB" id="5341582at2759"/>
<keyword evidence="4" id="KW-1185">Reference proteome</keyword>
<dbReference type="InterPro" id="IPR046529">
    <property type="entry name" value="DUF6594"/>
</dbReference>
<proteinExistence type="predicted"/>
<sequence>MARGGEKKRSCQKIEEYRSGYPQFTALLSAHEAFQNVRRFTRTRMRLLLLKQDEITMLEEKLDTIDSKEDCALFLGCSRRDNNTERQQVVQQLSTALTEYDVMLVQNHRVLSLPSAKQRDLNNLKKWIKGTASISRQESAYLESEEDLINLTGSRDIALTFVEDLIGDCIFVIERGIRRISPSGYIKRRHKLTADEHIFLLGPRLSTFCRILTTWVATVVLLVPIFVLSHISNSAWRLVTIALSAGLLLTIVSIFTKARTMEIFTAGASYAAVLVVFTSANDNFNLISSGA</sequence>